<feature type="compositionally biased region" description="Basic and acidic residues" evidence="5">
    <location>
        <begin position="323"/>
        <end position="360"/>
    </location>
</feature>
<feature type="region of interest" description="Disordered" evidence="5">
    <location>
        <begin position="208"/>
        <end position="235"/>
    </location>
</feature>
<feature type="compositionally biased region" description="Polar residues" evidence="5">
    <location>
        <begin position="284"/>
        <end position="293"/>
    </location>
</feature>
<evidence type="ECO:0000256" key="5">
    <source>
        <dbReference type="SAM" id="MobiDB-lite"/>
    </source>
</evidence>
<dbReference type="OrthoDB" id="2278929at2759"/>
<organism evidence="7 8">
    <name type="scientific">Tieghemiomyces parasiticus</name>
    <dbReference type="NCBI Taxonomy" id="78921"/>
    <lineage>
        <taxon>Eukaryota</taxon>
        <taxon>Fungi</taxon>
        <taxon>Fungi incertae sedis</taxon>
        <taxon>Zoopagomycota</taxon>
        <taxon>Kickxellomycotina</taxon>
        <taxon>Dimargaritomycetes</taxon>
        <taxon>Dimargaritales</taxon>
        <taxon>Dimargaritaceae</taxon>
        <taxon>Tieghemiomyces</taxon>
    </lineage>
</organism>
<dbReference type="EMBL" id="JANBPT010000095">
    <property type="protein sequence ID" value="KAJ1927932.1"/>
    <property type="molecule type" value="Genomic_DNA"/>
</dbReference>
<reference evidence="7" key="1">
    <citation type="submission" date="2022-07" db="EMBL/GenBank/DDBJ databases">
        <title>Phylogenomic reconstructions and comparative analyses of Kickxellomycotina fungi.</title>
        <authorList>
            <person name="Reynolds N.K."/>
            <person name="Stajich J.E."/>
            <person name="Barry K."/>
            <person name="Grigoriev I.V."/>
            <person name="Crous P."/>
            <person name="Smith M.E."/>
        </authorList>
    </citation>
    <scope>NUCLEOTIDE SEQUENCE</scope>
    <source>
        <strain evidence="7">RSA 861</strain>
    </source>
</reference>
<dbReference type="GO" id="GO:0016020">
    <property type="term" value="C:membrane"/>
    <property type="evidence" value="ECO:0007669"/>
    <property type="project" value="UniProtKB-SubCell"/>
</dbReference>
<comment type="subcellular location">
    <subcellularLocation>
        <location evidence="1">Membrane</location>
        <topology evidence="1">Single-pass membrane protein</topology>
    </subcellularLocation>
</comment>
<evidence type="ECO:0000256" key="6">
    <source>
        <dbReference type="SAM" id="Phobius"/>
    </source>
</evidence>
<accession>A0A9W8AC12</accession>
<proteinExistence type="predicted"/>
<evidence type="ECO:0000313" key="7">
    <source>
        <dbReference type="EMBL" id="KAJ1927932.1"/>
    </source>
</evidence>
<keyword evidence="4 6" id="KW-0472">Membrane</keyword>
<evidence type="ECO:0000256" key="2">
    <source>
        <dbReference type="ARBA" id="ARBA00022692"/>
    </source>
</evidence>
<dbReference type="GO" id="GO:0071944">
    <property type="term" value="C:cell periphery"/>
    <property type="evidence" value="ECO:0007669"/>
    <property type="project" value="UniProtKB-ARBA"/>
</dbReference>
<feature type="region of interest" description="Disordered" evidence="5">
    <location>
        <begin position="272"/>
        <end position="293"/>
    </location>
</feature>
<dbReference type="InterPro" id="IPR051694">
    <property type="entry name" value="Immunoregulatory_rcpt-like"/>
</dbReference>
<gene>
    <name evidence="7" type="ORF">IWQ60_002488</name>
</gene>
<dbReference type="Proteomes" id="UP001150569">
    <property type="component" value="Unassembled WGS sequence"/>
</dbReference>
<keyword evidence="3 6" id="KW-1133">Transmembrane helix</keyword>
<name>A0A9W8AC12_9FUNG</name>
<evidence type="ECO:0000313" key="8">
    <source>
        <dbReference type="Proteomes" id="UP001150569"/>
    </source>
</evidence>
<evidence type="ECO:0000256" key="1">
    <source>
        <dbReference type="ARBA" id="ARBA00004167"/>
    </source>
</evidence>
<dbReference type="PANTHER" id="PTHR15549">
    <property type="entry name" value="PAIRED IMMUNOGLOBULIN-LIKE TYPE 2 RECEPTOR"/>
    <property type="match status" value="1"/>
</dbReference>
<feature type="region of interest" description="Disordered" evidence="5">
    <location>
        <begin position="323"/>
        <end position="401"/>
    </location>
</feature>
<protein>
    <submittedName>
        <fullName evidence="7">Uncharacterized protein</fullName>
    </submittedName>
</protein>
<feature type="transmembrane region" description="Helical" evidence="6">
    <location>
        <begin position="169"/>
        <end position="195"/>
    </location>
</feature>
<keyword evidence="8" id="KW-1185">Reference proteome</keyword>
<dbReference type="PANTHER" id="PTHR15549:SF26">
    <property type="entry name" value="AXIAL BUDDING PATTERN PROTEIN 2-RELATED"/>
    <property type="match status" value="1"/>
</dbReference>
<keyword evidence="2 6" id="KW-0812">Transmembrane</keyword>
<evidence type="ECO:0000256" key="3">
    <source>
        <dbReference type="ARBA" id="ARBA00022989"/>
    </source>
</evidence>
<comment type="caution">
    <text evidence="7">The sequence shown here is derived from an EMBL/GenBank/DDBJ whole genome shotgun (WGS) entry which is preliminary data.</text>
</comment>
<evidence type="ECO:0000256" key="4">
    <source>
        <dbReference type="ARBA" id="ARBA00023136"/>
    </source>
</evidence>
<sequence>MSSACDSQAVLICSPAANAVWVVGEPATVVWNPRHPDVVTQQSLNIYVVDLQNLAAPAYSWMGLQLSQSEFSVTPNFTWFNDYKQLYSATAPITRSFKLVPSLGAFNSGDTVSTNYAVSVNLRADSLPADATSTSTSDSTATSVMTVTASAAAATVTQESIVDVKPRSLSAGAIAGIAVGGAVLLVALLLLVFLLRRRRRAYKGQLLADEDSKSSPYPRNLAAGGGALSPPGAVAVPGRRSVATDDLGFAAMGRGGTSPRFAGEKAASLDSAHASSIGGDSAQPLASNSKHSVGSFSPVDAALIADAYRQKLREPAFDILPDDRQLLSDDHLPESPEPRHSDEMARRRQIAEERMRRELADQGQQLKTVSRGKTIVRHVGESTPELAVSAAEDSPTSPSPS</sequence>
<dbReference type="AlphaFoldDB" id="A0A9W8AC12"/>